<keyword evidence="3" id="KW-1185">Reference proteome</keyword>
<dbReference type="EMBL" id="CP001291">
    <property type="protein sequence ID" value="ACK69914.1"/>
    <property type="molecule type" value="Genomic_DNA"/>
</dbReference>
<proteinExistence type="predicted"/>
<dbReference type="STRING" id="65393.PCC7424_1472"/>
<dbReference type="HOGENOM" id="CLU_111019_0_0_3"/>
<feature type="chain" id="PRO_5002856040" evidence="1">
    <location>
        <begin position="25"/>
        <end position="205"/>
    </location>
</feature>
<dbReference type="Pfam" id="PF06674">
    <property type="entry name" value="DUF1176"/>
    <property type="match status" value="1"/>
</dbReference>
<name>B7K8F4_GLOC7</name>
<protein>
    <submittedName>
        <fullName evidence="2">Putative lipoprotein</fullName>
    </submittedName>
</protein>
<dbReference type="RefSeq" id="WP_012598859.1">
    <property type="nucleotide sequence ID" value="NC_011729.1"/>
</dbReference>
<dbReference type="eggNOG" id="ENOG5033133">
    <property type="taxonomic scope" value="Bacteria"/>
</dbReference>
<keyword evidence="2" id="KW-0449">Lipoprotein</keyword>
<evidence type="ECO:0000256" key="1">
    <source>
        <dbReference type="SAM" id="SignalP"/>
    </source>
</evidence>
<dbReference type="OrthoDB" id="330924at2"/>
<dbReference type="AlphaFoldDB" id="B7K8F4"/>
<sequence>MFKVKKIPIILLFLLLISSCSKEAKNESDLLNYSNSDEGEKIELQKANPKLLQEVHQELAKLNACEGQIDATVSDSNSSIYPINQKQYLVEFLCFLGAYQGNYEYFLYENTASKPKITPLSLPIFELDQSGKITKSDTRSIGGLPEYNPEQQTLTVVTKYRGLGDCGSLAKYQWEEKQFKIVEYRIKRSCDGTYLEPEQYSRVYP</sequence>
<evidence type="ECO:0000313" key="2">
    <source>
        <dbReference type="EMBL" id="ACK69914.1"/>
    </source>
</evidence>
<reference evidence="3" key="1">
    <citation type="journal article" date="2011" name="MBio">
        <title>Novel metabolic attributes of the genus Cyanothece, comprising a group of unicellular nitrogen-fixing Cyanobacteria.</title>
        <authorList>
            <person name="Bandyopadhyay A."/>
            <person name="Elvitigala T."/>
            <person name="Welsh E."/>
            <person name="Stockel J."/>
            <person name="Liberton M."/>
            <person name="Min H."/>
            <person name="Sherman L.A."/>
            <person name="Pakrasi H.B."/>
        </authorList>
    </citation>
    <scope>NUCLEOTIDE SEQUENCE [LARGE SCALE GENOMIC DNA]</scope>
    <source>
        <strain evidence="3">PCC 7424</strain>
    </source>
</reference>
<gene>
    <name evidence="2" type="ordered locus">PCC7424_1472</name>
</gene>
<feature type="signal peptide" evidence="1">
    <location>
        <begin position="1"/>
        <end position="24"/>
    </location>
</feature>
<dbReference type="KEGG" id="cyc:PCC7424_1472"/>
<accession>B7K8F4</accession>
<evidence type="ECO:0000313" key="3">
    <source>
        <dbReference type="Proteomes" id="UP000002384"/>
    </source>
</evidence>
<dbReference type="Proteomes" id="UP000002384">
    <property type="component" value="Chromosome"/>
</dbReference>
<organism evidence="2 3">
    <name type="scientific">Gloeothece citriformis (strain PCC 7424)</name>
    <name type="common">Cyanothece sp. (strain PCC 7424)</name>
    <dbReference type="NCBI Taxonomy" id="65393"/>
    <lineage>
        <taxon>Bacteria</taxon>
        <taxon>Bacillati</taxon>
        <taxon>Cyanobacteriota</taxon>
        <taxon>Cyanophyceae</taxon>
        <taxon>Oscillatoriophycideae</taxon>
        <taxon>Chroococcales</taxon>
        <taxon>Aphanothecaceae</taxon>
        <taxon>Gloeothece</taxon>
        <taxon>Gloeothece citriformis</taxon>
    </lineage>
</organism>
<dbReference type="PROSITE" id="PS51257">
    <property type="entry name" value="PROKAR_LIPOPROTEIN"/>
    <property type="match status" value="1"/>
</dbReference>
<dbReference type="InterPro" id="IPR009560">
    <property type="entry name" value="DUF1176"/>
</dbReference>
<keyword evidence="1" id="KW-0732">Signal</keyword>